<organism evidence="2 3">
    <name type="scientific">Mycena rosella</name>
    <name type="common">Pink bonnet</name>
    <name type="synonym">Agaricus rosellus</name>
    <dbReference type="NCBI Taxonomy" id="1033263"/>
    <lineage>
        <taxon>Eukaryota</taxon>
        <taxon>Fungi</taxon>
        <taxon>Dikarya</taxon>
        <taxon>Basidiomycota</taxon>
        <taxon>Agaricomycotina</taxon>
        <taxon>Agaricomycetes</taxon>
        <taxon>Agaricomycetidae</taxon>
        <taxon>Agaricales</taxon>
        <taxon>Marasmiineae</taxon>
        <taxon>Mycenaceae</taxon>
        <taxon>Mycena</taxon>
    </lineage>
</organism>
<dbReference type="EMBL" id="JARKIE010000041">
    <property type="protein sequence ID" value="KAJ7694532.1"/>
    <property type="molecule type" value="Genomic_DNA"/>
</dbReference>
<name>A0AAD7DN36_MYCRO</name>
<gene>
    <name evidence="2" type="ORF">B0H17DRAFT_1199062</name>
</gene>
<feature type="compositionally biased region" description="Basic and acidic residues" evidence="1">
    <location>
        <begin position="126"/>
        <end position="138"/>
    </location>
</feature>
<sequence length="378" mass="41849">MAAVMCWTGRTEEEFIKFKVAAHIMVKATTLKLDAYAGPQAQDGAKWTELVADGAKEFPALRVTGQSSFTTRTSPHKASDSSAQRLGKRKAPPNAGKENVDEPTSTNIQQSSSQGRTSAQPPTWPENERISTHVKESGSQRSSGLQGAPSRSFTQSEEKPLAARRNGVSSTTRCEYVEITDFPDTHLDNTVTGPRPAKIQAPSIPRPSEGLVNVLGQHTCSYFHIKKHMRIADDSKYFDIVDCIEGEILSICRKPLKNRTPSRPKRFLNRCMRSSAVDEEIRGLLAYIRAYQPIPGRSASRPARNAPEHTNKLPRHECPRHMYPAADVLPSVSTLLAHYGMEGLPFCSSGFTRMSSSRLQLGCSAFQGMMMRYIIERV</sequence>
<feature type="region of interest" description="Disordered" evidence="1">
    <location>
        <begin position="298"/>
        <end position="317"/>
    </location>
</feature>
<feature type="region of interest" description="Disordered" evidence="1">
    <location>
        <begin position="185"/>
        <end position="205"/>
    </location>
</feature>
<dbReference type="Proteomes" id="UP001221757">
    <property type="component" value="Unassembled WGS sequence"/>
</dbReference>
<feature type="compositionally biased region" description="Basic and acidic residues" evidence="1">
    <location>
        <begin position="306"/>
        <end position="317"/>
    </location>
</feature>
<comment type="caution">
    <text evidence="2">The sequence shown here is derived from an EMBL/GenBank/DDBJ whole genome shotgun (WGS) entry which is preliminary data.</text>
</comment>
<evidence type="ECO:0000313" key="3">
    <source>
        <dbReference type="Proteomes" id="UP001221757"/>
    </source>
</evidence>
<keyword evidence="3" id="KW-1185">Reference proteome</keyword>
<feature type="compositionally biased region" description="Polar residues" evidence="1">
    <location>
        <begin position="64"/>
        <end position="73"/>
    </location>
</feature>
<proteinExistence type="predicted"/>
<reference evidence="2" key="1">
    <citation type="submission" date="2023-03" db="EMBL/GenBank/DDBJ databases">
        <title>Massive genome expansion in bonnet fungi (Mycena s.s.) driven by repeated elements and novel gene families across ecological guilds.</title>
        <authorList>
            <consortium name="Lawrence Berkeley National Laboratory"/>
            <person name="Harder C.B."/>
            <person name="Miyauchi S."/>
            <person name="Viragh M."/>
            <person name="Kuo A."/>
            <person name="Thoen E."/>
            <person name="Andreopoulos B."/>
            <person name="Lu D."/>
            <person name="Skrede I."/>
            <person name="Drula E."/>
            <person name="Henrissat B."/>
            <person name="Morin E."/>
            <person name="Kohler A."/>
            <person name="Barry K."/>
            <person name="LaButti K."/>
            <person name="Morin E."/>
            <person name="Salamov A."/>
            <person name="Lipzen A."/>
            <person name="Mereny Z."/>
            <person name="Hegedus B."/>
            <person name="Baldrian P."/>
            <person name="Stursova M."/>
            <person name="Weitz H."/>
            <person name="Taylor A."/>
            <person name="Grigoriev I.V."/>
            <person name="Nagy L.G."/>
            <person name="Martin F."/>
            <person name="Kauserud H."/>
        </authorList>
    </citation>
    <scope>NUCLEOTIDE SEQUENCE</scope>
    <source>
        <strain evidence="2">CBHHK067</strain>
    </source>
</reference>
<protein>
    <submittedName>
        <fullName evidence="2">Uncharacterized protein</fullName>
    </submittedName>
</protein>
<dbReference type="AlphaFoldDB" id="A0AAD7DN36"/>
<feature type="compositionally biased region" description="Polar residues" evidence="1">
    <location>
        <begin position="102"/>
        <end position="121"/>
    </location>
</feature>
<evidence type="ECO:0000313" key="2">
    <source>
        <dbReference type="EMBL" id="KAJ7694532.1"/>
    </source>
</evidence>
<accession>A0AAD7DN36</accession>
<feature type="region of interest" description="Disordered" evidence="1">
    <location>
        <begin position="63"/>
        <end position="170"/>
    </location>
</feature>
<evidence type="ECO:0000256" key="1">
    <source>
        <dbReference type="SAM" id="MobiDB-lite"/>
    </source>
</evidence>
<feature type="compositionally biased region" description="Polar residues" evidence="1">
    <location>
        <begin position="139"/>
        <end position="155"/>
    </location>
</feature>